<feature type="transmembrane region" description="Helical" evidence="3">
    <location>
        <begin position="1131"/>
        <end position="1150"/>
    </location>
</feature>
<evidence type="ECO:0000256" key="2">
    <source>
        <dbReference type="SAM" id="MobiDB-lite"/>
    </source>
</evidence>
<feature type="compositionally biased region" description="Basic and acidic residues" evidence="2">
    <location>
        <begin position="1504"/>
        <end position="1519"/>
    </location>
</feature>
<evidence type="ECO:0000259" key="4">
    <source>
        <dbReference type="Pfam" id="PF05257"/>
    </source>
</evidence>
<dbReference type="SUPFAM" id="SSF54001">
    <property type="entry name" value="Cysteine proteinases"/>
    <property type="match status" value="1"/>
</dbReference>
<keyword evidence="6" id="KW-0378">Hydrolase</keyword>
<protein>
    <submittedName>
        <fullName evidence="6">Morphogenesis protein 1 wall, phi29, hydrolase, infection</fullName>
    </submittedName>
</protein>
<evidence type="ECO:0000256" key="1">
    <source>
        <dbReference type="ARBA" id="ARBA00022529"/>
    </source>
</evidence>
<evidence type="ECO:0000256" key="3">
    <source>
        <dbReference type="SAM" id="Phobius"/>
    </source>
</evidence>
<feature type="compositionally biased region" description="Polar residues" evidence="2">
    <location>
        <begin position="2550"/>
        <end position="2565"/>
    </location>
</feature>
<accession>A0A8S5PPC6</accession>
<feature type="domain" description="Phage tail lysozyme" evidence="5">
    <location>
        <begin position="2668"/>
        <end position="2833"/>
    </location>
</feature>
<dbReference type="EMBL" id="BK015472">
    <property type="protein sequence ID" value="DAE08624.1"/>
    <property type="molecule type" value="Genomic_DNA"/>
</dbReference>
<evidence type="ECO:0000259" key="5">
    <source>
        <dbReference type="Pfam" id="PF18013"/>
    </source>
</evidence>
<keyword evidence="3" id="KW-0812">Transmembrane</keyword>
<feature type="region of interest" description="Disordered" evidence="2">
    <location>
        <begin position="1504"/>
        <end position="1525"/>
    </location>
</feature>
<keyword evidence="1" id="KW-0929">Antimicrobial</keyword>
<feature type="region of interest" description="Disordered" evidence="2">
    <location>
        <begin position="2549"/>
        <end position="2570"/>
    </location>
</feature>
<feature type="region of interest" description="Disordered" evidence="2">
    <location>
        <begin position="1557"/>
        <end position="1583"/>
    </location>
</feature>
<feature type="compositionally biased region" description="Low complexity" evidence="2">
    <location>
        <begin position="2641"/>
        <end position="2652"/>
    </location>
</feature>
<dbReference type="Pfam" id="PF05257">
    <property type="entry name" value="CHAP"/>
    <property type="match status" value="1"/>
</dbReference>
<name>A0A8S5PPC6_9CAUD</name>
<dbReference type="InterPro" id="IPR041219">
    <property type="entry name" value="Phage_lysozyme2"/>
</dbReference>
<dbReference type="GO" id="GO:0016787">
    <property type="term" value="F:hydrolase activity"/>
    <property type="evidence" value="ECO:0007669"/>
    <property type="project" value="UniProtKB-KW"/>
</dbReference>
<dbReference type="Gene3D" id="1.10.530.10">
    <property type="match status" value="1"/>
</dbReference>
<feature type="region of interest" description="Disordered" evidence="2">
    <location>
        <begin position="2226"/>
        <end position="2258"/>
    </location>
</feature>
<feature type="transmembrane region" description="Helical" evidence="3">
    <location>
        <begin position="1070"/>
        <end position="1098"/>
    </location>
</feature>
<organism evidence="6">
    <name type="scientific">Myoviridae sp. ctwwN25</name>
    <dbReference type="NCBI Taxonomy" id="2825209"/>
    <lineage>
        <taxon>Viruses</taxon>
        <taxon>Duplodnaviria</taxon>
        <taxon>Heunggongvirae</taxon>
        <taxon>Uroviricota</taxon>
        <taxon>Caudoviricetes</taxon>
    </lineage>
</organism>
<feature type="domain" description="Peptidase C51" evidence="4">
    <location>
        <begin position="2465"/>
        <end position="2552"/>
    </location>
</feature>
<feature type="compositionally biased region" description="Low complexity" evidence="2">
    <location>
        <begin position="2232"/>
        <end position="2243"/>
    </location>
</feature>
<dbReference type="InterPro" id="IPR007921">
    <property type="entry name" value="CHAP_dom"/>
</dbReference>
<evidence type="ECO:0000313" key="6">
    <source>
        <dbReference type="EMBL" id="DAE08624.1"/>
    </source>
</evidence>
<reference evidence="6" key="1">
    <citation type="journal article" date="2021" name="Proc. Natl. Acad. Sci. U.S.A.">
        <title>A Catalog of Tens of Thousands of Viruses from Human Metagenomes Reveals Hidden Associations with Chronic Diseases.</title>
        <authorList>
            <person name="Tisza M.J."/>
            <person name="Buck C.B."/>
        </authorList>
    </citation>
    <scope>NUCLEOTIDE SEQUENCE</scope>
    <source>
        <strain evidence="6">CtwwN25</strain>
    </source>
</reference>
<sequence>MAGRLPKVTEYIKNMGKSVGYAAIETITEPTENMKDFIDTNDELFKTIYAATRNYRQTLKAVDRSIKRSKVYEAATLGLKALQEDITTGKFYNKERENQFGMEGVMGDDFSDFSEFESDDFGNDWGSEDNDEDVSESTKATIASTRTISGMISASSEAETKAIVGSAKAIADVNMASTKLLSMQNEKIYSSMVNGFAGVGNGVALINSILSGPLTNYMNESVKFYGDISNKVSETNAYLKELTEMQRNLYKVQQEEYKSTKYDEIVSASGAPDLVAYAKNIYKNLLNLDPTGGMLSGSDGNMLKVFVGSPLKAIPMMVAKMLIPSIVQTTLKSFDENMSGLFSAFAARMNSWAEEETIDGINFKGIIGNLLGIKMDKKSSVDTSKYQRGPIPFDGETKKAIVDVIPQYLARIESAVSGRPAQYYDGASGKYKTMREIHREYKQNQEAAWAQSISSIEDSFNKWADMFAKTAAEREELNKRFKKLGKQVYNDGGDFTPYMGYGPRGDRRNETNPYNMAFGYDEWTSFVNYLRDHDKKGVYNIAANTFNAAQNRTRYMKSIEGSFANPASLLFNGGMLEFDDHGKLKRFDPNKGGPGEYYKKSNKFKSATDYLKDILAEVRYIRTYGLRGGKNNNSNYRPKGDFDRFYKENGFAEDTTIEDPWVDPNRRSTFQQRKAPKEKTAAEKLGITKENVIREFDSAKTVTDKWQSMKKGVDKLLRSPALWITDIIQKADQRIYDAMFGTEDGETFSDKAGRPYRSFLDYMVTRTSDIFDEFENRMSKMFNDLYGKFKETKIGKWVDEKGKAFAKDVKDRLKSKLGFAKRRVGDTFTRASLAYNRLRHGDVIDANDVDFFNNSYLGANSAISGTASLDGVITGLGNPVQQIAQDLGENWDPYEGMNLPLHAYGSRMATKYGLTMISPGEMIIPNPGAKTRQMNLRGEKRERSKIMRAMRGNNIAHNAQGTVNNNQSKGNTDSSLWKAIRKVMGEVSGDGADIAADALIGSGVSLITGLFGGPLLGAAAGAGIGIIKNSETAKKYLFGEIDENGNRKGGLIPKSVIEFFNKNSKGMIDFGIGGAIAGLFTPLGLVGGALAGATLGWAKNTDAFKEFMFGSVEKGTNGLMTKETQEKIKKALPAMGIGAAASIFFGPFGLVGNAMLGAAGGYVASTDKFKEAIFGKEDKDGKKHGGLLGALKDGFINPLLNTGKKIAFDLKDYAKKYIIDPTKTFLKGSGQFIRNIFISVGDRIADGVNGVFEKHLGIPLGEWFREKVFKRASSLIGGVAKALTYPARFAVSLPFRALGGIGNNLISRQIARGTMDTMTAKQRLEFRKKHKIRSGTKIDQTKQLDEMLAGSSLEELQSMTDNMDTFIKNRGSKNIAFNNMIDQAGGAVSDLFDANGVWAKRGHAPLVNAMNDKKHIMQALRRGDIKAVRKILEKDGLGPDEIEEFLQSINADQFAGARQAMIDESGLDANAIASLERVTGYGKLHKGGNRWVKQMRRLMGTELKSRQAEEAGKTPEQKALEQQQDSSTKIIDLLTKINENIANVGRTKITDSGKVIRLDENNKPEDGKEAQDALQEQEERDETQEEIAENMGTVGGFFSHLIGLKKGDQKKKDKPSLISRLLGRNKEGGVGGTLLDSAFGGKLKIAKMIGLGALGFSGLGWASQFLKEKVGPWFTQTLLPQIQQSKFYQGLKEKFDGFVGSIKDGSLFESLANKFVQGTVFAMKNITIPLAAAVVKTLPKIGAGIVSGILSGLWDAIKGIFKQKTQTTDTDISKDFNSTLKNLPVGSEESNFAKSFSGKTITSSANYNFDNIAAINNKTFTSNALGTSSTHKITNVQKYDAAGTYTNDNGSTSVVDENGEVTVYDQNGTMIGAYDQNSGNITTTHAAVEKESGASNIIKNGLVRGFATGKESKIFGALSRAGSALTGVGKKILSSPVGKLPGIKGTGKIAKVLGGAGTTVGNIVNGANKIGTKLYDASHALYSNNGMVADKMRRFGSNLTNAGLFRSGAANASWIEKGLGGLEKKFGTFFEKLAGSPVMKAIVNGLGKVGKYATKANTSLIKLFPKLGEKIGTLAASGNLLAKGGSKVLNAVGGLTPLAIGFWLYSFEEGMSRCETILGVAKDSKFEITPGVRVLTGLVKAINDNLLFGLIPIDKVMGIIIDNIGDVIGIDKEELEEAQKETAELLTKSSIENGKEVTLGMMNNQGNIFSRVYRWATGQSNKYRVDMKDNSTDTSSTGSSTGGKVLHTAGRGRGRGGSQGGIYAGMRYGNSTIGQSGCAPVAASMLMNGNVPEAARFAQATGHVASDGSTDIGFFNDYFSAKGISNRTTTSKSDVSSALKHGQQAVLLGQDPNGGDSSAYSKNSHFITARGMDRNGNVIVDDPELGRRRMSSSKVFSNMKASVITGRGRYSKYRGRGLSDDAASPNAAAVVNAAKSQVGTTANKNNNCKYNQEYRDVTGGGNLNDPWCCKFVWWSFRHAGASALFYGGKPCASSTTLMNFYKKKGRMVSTNNAQAGDIIFMNFKHDDKNIAYHVGLVTGPMNGGKIPTVEGNTNQPGRTGDQTNGHGVWEKNRSTSDIVGIARPEYAGATLDPSFAGSYSEFDTSGNDTTTTGLFGALKDLGASIMKGIYGESAYNAIAGTSDDSSSTTSTSIMSNADNNGNLSGNSNAEKIWTYLRSLGYSKEGTAAIMGSLVKESGLLPNNLQNSYNTKFGLTDDQYTTKVNNGSYSKDKFVNDSGGYGLAQWTFSSRKQKLYDQTIGAGKPINDLKSQLDLLDSEVQTGGLTNSIKNANNISAANDVWISQFERPAGYKNKGSALYTGRLSAANNYFNQFKGTGRSTDIYVNNYPTASKTTTTAVSGNMSSTDMLKLIVQALLTIAQNTQSIDSIYEILSKNGIDVSSATSGTTTEEEAKKSINRLMSSKTDADTVTNILQTKNTGWLVEAMSKIARE</sequence>
<dbReference type="Pfam" id="PF18013">
    <property type="entry name" value="Phage_lysozyme2"/>
    <property type="match status" value="1"/>
</dbReference>
<feature type="compositionally biased region" description="Basic and acidic residues" evidence="2">
    <location>
        <begin position="1557"/>
        <end position="1571"/>
    </location>
</feature>
<keyword evidence="3" id="KW-1133">Transmembrane helix</keyword>
<dbReference type="InterPro" id="IPR038765">
    <property type="entry name" value="Papain-like_cys_pep_sf"/>
</dbReference>
<dbReference type="Gene3D" id="3.90.1720.10">
    <property type="entry name" value="endopeptidase domain like (from Nostoc punctiforme)"/>
    <property type="match status" value="1"/>
</dbReference>
<proteinExistence type="predicted"/>
<keyword evidence="3" id="KW-0472">Membrane</keyword>
<feature type="region of interest" description="Disordered" evidence="2">
    <location>
        <begin position="2641"/>
        <end position="2661"/>
    </location>
</feature>
<dbReference type="GO" id="GO:0001897">
    <property type="term" value="P:symbiont-mediated cytolysis of host cell"/>
    <property type="evidence" value="ECO:0007669"/>
    <property type="project" value="UniProtKB-ARBA"/>
</dbReference>